<evidence type="ECO:0000313" key="2">
    <source>
        <dbReference type="Proteomes" id="UP001243989"/>
    </source>
</evidence>
<comment type="caution">
    <text evidence="1">The sequence shown here is derived from an EMBL/GenBank/DDBJ whole genome shotgun (WGS) entry which is preliminary data.</text>
</comment>
<evidence type="ECO:0000313" key="1">
    <source>
        <dbReference type="EMBL" id="KAK1639756.1"/>
    </source>
</evidence>
<dbReference type="Proteomes" id="UP001243989">
    <property type="component" value="Unassembled WGS sequence"/>
</dbReference>
<dbReference type="EMBL" id="JAHMHQ010000005">
    <property type="protein sequence ID" value="KAK1639756.1"/>
    <property type="molecule type" value="Genomic_DNA"/>
</dbReference>
<gene>
    <name evidence="1" type="ORF">BDP81DRAFT_183160</name>
</gene>
<sequence length="161" mass="17480">MADRGPEMSNMTDKDRRTASSVCGWCRCSVLTGRHTTPFPRALCGPLLIGAKSKYQPRQMPAMALYGVLRTTHLSCPGNPCLLLRYSQSESIASPYAQSLNLGYAANCCFPGTRPHRDIFGDCLVGLVWTHQRSTTGTRIADGSTGRTATADSCFCSQPKN</sequence>
<proteinExistence type="predicted"/>
<accession>A0AAI9ZXM3</accession>
<reference evidence="1" key="1">
    <citation type="submission" date="2021-06" db="EMBL/GenBank/DDBJ databases">
        <title>Comparative genomics, transcriptomics and evolutionary studies reveal genomic signatures of adaptation to plant cell wall in hemibiotrophic fungi.</title>
        <authorList>
            <consortium name="DOE Joint Genome Institute"/>
            <person name="Baroncelli R."/>
            <person name="Diaz J.F."/>
            <person name="Benocci T."/>
            <person name="Peng M."/>
            <person name="Battaglia E."/>
            <person name="Haridas S."/>
            <person name="Andreopoulos W."/>
            <person name="Labutti K."/>
            <person name="Pangilinan J."/>
            <person name="Floch G.L."/>
            <person name="Makela M.R."/>
            <person name="Henrissat B."/>
            <person name="Grigoriev I.V."/>
            <person name="Crouch J.A."/>
            <person name="De Vries R.P."/>
            <person name="Sukno S.A."/>
            <person name="Thon M.R."/>
        </authorList>
    </citation>
    <scope>NUCLEOTIDE SEQUENCE</scope>
    <source>
        <strain evidence="1">CBS 102054</strain>
    </source>
</reference>
<keyword evidence="2" id="KW-1185">Reference proteome</keyword>
<name>A0AAI9ZXM3_9PEZI</name>
<dbReference type="GeneID" id="85467166"/>
<organism evidence="1 2">
    <name type="scientific">Colletotrichum phormii</name>
    <dbReference type="NCBI Taxonomy" id="359342"/>
    <lineage>
        <taxon>Eukaryota</taxon>
        <taxon>Fungi</taxon>
        <taxon>Dikarya</taxon>
        <taxon>Ascomycota</taxon>
        <taxon>Pezizomycotina</taxon>
        <taxon>Sordariomycetes</taxon>
        <taxon>Hypocreomycetidae</taxon>
        <taxon>Glomerellales</taxon>
        <taxon>Glomerellaceae</taxon>
        <taxon>Colletotrichum</taxon>
        <taxon>Colletotrichum acutatum species complex</taxon>
    </lineage>
</organism>
<protein>
    <submittedName>
        <fullName evidence="1">Uncharacterized protein</fullName>
    </submittedName>
</protein>
<dbReference type="AlphaFoldDB" id="A0AAI9ZXM3"/>
<dbReference type="RefSeq" id="XP_060448363.1">
    <property type="nucleotide sequence ID" value="XM_060582304.1"/>
</dbReference>